<dbReference type="InterPro" id="IPR006342">
    <property type="entry name" value="FkbM_mtfrase"/>
</dbReference>
<organism evidence="2 3">
    <name type="scientific">Methylobacterium durans</name>
    <dbReference type="NCBI Taxonomy" id="2202825"/>
    <lineage>
        <taxon>Bacteria</taxon>
        <taxon>Pseudomonadati</taxon>
        <taxon>Pseudomonadota</taxon>
        <taxon>Alphaproteobacteria</taxon>
        <taxon>Hyphomicrobiales</taxon>
        <taxon>Methylobacteriaceae</taxon>
        <taxon>Methylobacterium</taxon>
    </lineage>
</organism>
<dbReference type="Gene3D" id="3.40.50.150">
    <property type="entry name" value="Vaccinia Virus protein VP39"/>
    <property type="match status" value="1"/>
</dbReference>
<dbReference type="OrthoDB" id="4104638at2"/>
<keyword evidence="3" id="KW-1185">Reference proteome</keyword>
<protein>
    <recommendedName>
        <fullName evidence="1">Methyltransferase FkbM domain-containing protein</fullName>
    </recommendedName>
</protein>
<reference evidence="3" key="1">
    <citation type="submission" date="2018-05" db="EMBL/GenBank/DDBJ databases">
        <title>Complete Genome Sequence of Methylobacterium sp. 17SD2-17.</title>
        <authorList>
            <person name="Srinivasan S."/>
        </authorList>
    </citation>
    <scope>NUCLEOTIDE SEQUENCE [LARGE SCALE GENOMIC DNA]</scope>
    <source>
        <strain evidence="3">17SD2-17</strain>
    </source>
</reference>
<accession>A0A2U8W7R9</accession>
<sequence length="188" mass="20970">MMHPDATIHSFELNALFHPILDEISARYADVHVHKHGLSDVAGEVAFHIPVVNGILHYEEASIDNVALDRPWVRERLTALDPNFRVSRHGGTVRVGDRLGLPAPDLIKIDVEGVELRVVRGFLETLKASKPIVIAENSDWQAVTDLLGSLGYRPYRFDASGDRLIDFHGETTNTFYVLGGHDRGMLSR</sequence>
<evidence type="ECO:0000259" key="1">
    <source>
        <dbReference type="Pfam" id="PF05050"/>
    </source>
</evidence>
<proteinExistence type="predicted"/>
<dbReference type="KEGG" id="mets:DK389_14750"/>
<dbReference type="InterPro" id="IPR029063">
    <property type="entry name" value="SAM-dependent_MTases_sf"/>
</dbReference>
<dbReference type="AlphaFoldDB" id="A0A2U8W7R9"/>
<feature type="domain" description="Methyltransferase FkbM" evidence="1">
    <location>
        <begin position="92"/>
        <end position="153"/>
    </location>
</feature>
<dbReference type="Proteomes" id="UP000245926">
    <property type="component" value="Chromosome"/>
</dbReference>
<evidence type="ECO:0000313" key="2">
    <source>
        <dbReference type="EMBL" id="AWN41540.1"/>
    </source>
</evidence>
<gene>
    <name evidence="2" type="ORF">DK389_14750</name>
</gene>
<dbReference type="SUPFAM" id="SSF53335">
    <property type="entry name" value="S-adenosyl-L-methionine-dependent methyltransferases"/>
    <property type="match status" value="1"/>
</dbReference>
<dbReference type="EMBL" id="CP029550">
    <property type="protein sequence ID" value="AWN41540.1"/>
    <property type="molecule type" value="Genomic_DNA"/>
</dbReference>
<dbReference type="Pfam" id="PF05050">
    <property type="entry name" value="Methyltransf_21"/>
    <property type="match status" value="1"/>
</dbReference>
<name>A0A2U8W7R9_9HYPH</name>
<evidence type="ECO:0000313" key="3">
    <source>
        <dbReference type="Proteomes" id="UP000245926"/>
    </source>
</evidence>
<dbReference type="RefSeq" id="WP_109890653.1">
    <property type="nucleotide sequence ID" value="NZ_CP029550.1"/>
</dbReference>